<dbReference type="PANTHER" id="PTHR47640:SF11">
    <property type="entry name" value="RNA-BINDING PROTEIN 42"/>
    <property type="match status" value="1"/>
</dbReference>
<dbReference type="SUPFAM" id="SSF54928">
    <property type="entry name" value="RNA-binding domain, RBD"/>
    <property type="match status" value="1"/>
</dbReference>
<dbReference type="InterPro" id="IPR035979">
    <property type="entry name" value="RBD_domain_sf"/>
</dbReference>
<dbReference type="Proteomes" id="UP000749559">
    <property type="component" value="Unassembled WGS sequence"/>
</dbReference>
<sequence>MAAHDDQRFREMQAEMNRFEQEILGPDDTDEDVEPSPKKQQTGGAGFVIGASTFSTVQQRLIQHAGMPESEGDAPPPAPKAPPGQVPALRPPPPPPKFLAPPTSSSQNFSGVAKAPPPPPPGPSPSGPPRNSVPPLQPPPAPPSFLPPQLRNRAPPPHRPPFPPRFPPRPPPGMRPPPPMMPGPPRPPPMGMPPGGPMPPFGGPMRGPPPPGYRPPGAPNTNNAPQVQQPKKPVKEEPKVVYSAAPSIIKPVKEKKEKKKKKEKNHENSKKTENSDIDGVAMDTTIATSTAPSSIVTQPPEATPITQTPAGPSQPNKIDSVFEAEDIGFAMLEKMKKEKREKKKKNLRMAAGQVWEDTSLQEWNPDDFRVFCGDLGNEVTDEGLARAFSKYPSFVKAKVVRDKRSNKTRGYGFVSFRDPTDFVRAMREMNGKYVGNRPIKLRKSTWKDRQLDQVKKKEKEKKKLGFK</sequence>
<organism evidence="6 7">
    <name type="scientific">Owenia fusiformis</name>
    <name type="common">Polychaete worm</name>
    <dbReference type="NCBI Taxonomy" id="6347"/>
    <lineage>
        <taxon>Eukaryota</taxon>
        <taxon>Metazoa</taxon>
        <taxon>Spiralia</taxon>
        <taxon>Lophotrochozoa</taxon>
        <taxon>Annelida</taxon>
        <taxon>Polychaeta</taxon>
        <taxon>Sedentaria</taxon>
        <taxon>Canalipalpata</taxon>
        <taxon>Sabellida</taxon>
        <taxon>Oweniida</taxon>
        <taxon>Oweniidae</taxon>
        <taxon>Owenia</taxon>
    </lineage>
</organism>
<dbReference type="InterPro" id="IPR050825">
    <property type="entry name" value="RBM42_RBP45_47-like"/>
</dbReference>
<dbReference type="Gene3D" id="3.30.70.330">
    <property type="match status" value="1"/>
</dbReference>
<feature type="compositionally biased region" description="Low complexity" evidence="5">
    <location>
        <begin position="284"/>
        <end position="297"/>
    </location>
</feature>
<evidence type="ECO:0000313" key="7">
    <source>
        <dbReference type="Proteomes" id="UP000749559"/>
    </source>
</evidence>
<keyword evidence="7" id="KW-1185">Reference proteome</keyword>
<comment type="caution">
    <text evidence="6">The sequence shown here is derived from an EMBL/GenBank/DDBJ whole genome shotgun (WGS) entry which is preliminary data.</text>
</comment>
<evidence type="ECO:0000256" key="2">
    <source>
        <dbReference type="ARBA" id="ARBA00015192"/>
    </source>
</evidence>
<dbReference type="SMART" id="SM00360">
    <property type="entry name" value="RRM"/>
    <property type="match status" value="1"/>
</dbReference>
<feature type="compositionally biased region" description="Pro residues" evidence="5">
    <location>
        <begin position="154"/>
        <end position="218"/>
    </location>
</feature>
<dbReference type="GO" id="GO:0003729">
    <property type="term" value="F:mRNA binding"/>
    <property type="evidence" value="ECO:0007669"/>
    <property type="project" value="InterPro"/>
</dbReference>
<dbReference type="OrthoDB" id="1749473at2759"/>
<proteinExistence type="inferred from homology"/>
<feature type="region of interest" description="Disordered" evidence="5">
    <location>
        <begin position="1"/>
        <end position="318"/>
    </location>
</feature>
<dbReference type="InterPro" id="IPR034215">
    <property type="entry name" value="RBM42_RRM"/>
</dbReference>
<feature type="compositionally biased region" description="Basic and acidic residues" evidence="5">
    <location>
        <begin position="264"/>
        <end position="274"/>
    </location>
</feature>
<comment type="similarity">
    <text evidence="1">Belongs to the RRM RBM42 family.</text>
</comment>
<evidence type="ECO:0000256" key="4">
    <source>
        <dbReference type="ARBA" id="ARBA00030574"/>
    </source>
</evidence>
<evidence type="ECO:0000256" key="3">
    <source>
        <dbReference type="ARBA" id="ARBA00022884"/>
    </source>
</evidence>
<feature type="compositionally biased region" description="Basic and acidic residues" evidence="5">
    <location>
        <begin position="1"/>
        <end position="21"/>
    </location>
</feature>
<evidence type="ECO:0000256" key="5">
    <source>
        <dbReference type="SAM" id="MobiDB-lite"/>
    </source>
</evidence>
<reference evidence="6" key="1">
    <citation type="submission" date="2022-03" db="EMBL/GenBank/DDBJ databases">
        <authorList>
            <person name="Martin C."/>
        </authorList>
    </citation>
    <scope>NUCLEOTIDE SEQUENCE</scope>
</reference>
<protein>
    <recommendedName>
        <fullName evidence="2">RNA-binding protein 42</fullName>
    </recommendedName>
    <alternativeName>
        <fullName evidence="4">RNA-binding motif protein 42</fullName>
    </alternativeName>
</protein>
<name>A0A8J1XRD5_OWEFU</name>
<evidence type="ECO:0000313" key="6">
    <source>
        <dbReference type="EMBL" id="CAH1795924.1"/>
    </source>
</evidence>
<gene>
    <name evidence="6" type="ORF">OFUS_LOCUS20390</name>
</gene>
<accession>A0A8J1XRD5</accession>
<dbReference type="InterPro" id="IPR012677">
    <property type="entry name" value="Nucleotide-bd_a/b_plait_sf"/>
</dbReference>
<dbReference type="Pfam" id="PF00076">
    <property type="entry name" value="RRM_1"/>
    <property type="match status" value="1"/>
</dbReference>
<dbReference type="InterPro" id="IPR000504">
    <property type="entry name" value="RRM_dom"/>
</dbReference>
<keyword evidence="3" id="KW-0694">RNA-binding</keyword>
<feature type="compositionally biased region" description="Polar residues" evidence="5">
    <location>
        <begin position="52"/>
        <end position="61"/>
    </location>
</feature>
<evidence type="ECO:0000256" key="1">
    <source>
        <dbReference type="ARBA" id="ARBA00007408"/>
    </source>
</evidence>
<feature type="compositionally biased region" description="Acidic residues" evidence="5">
    <location>
        <begin position="25"/>
        <end position="34"/>
    </location>
</feature>
<feature type="compositionally biased region" description="Pro residues" evidence="5">
    <location>
        <begin position="74"/>
        <end position="99"/>
    </location>
</feature>
<dbReference type="AlphaFoldDB" id="A0A8J1XRD5"/>
<feature type="compositionally biased region" description="Polar residues" evidence="5">
    <location>
        <begin position="304"/>
        <end position="317"/>
    </location>
</feature>
<dbReference type="PROSITE" id="PS50102">
    <property type="entry name" value="RRM"/>
    <property type="match status" value="1"/>
</dbReference>
<dbReference type="CDD" id="cd12383">
    <property type="entry name" value="RRM_RBM42"/>
    <property type="match status" value="1"/>
</dbReference>
<dbReference type="PANTHER" id="PTHR47640">
    <property type="entry name" value="TRNA SELENOCYSTEINE 1-ASSOCIATED PROTEIN 1-RELATED-RELATED"/>
    <property type="match status" value="1"/>
</dbReference>
<feature type="compositionally biased region" description="Pro residues" evidence="5">
    <location>
        <begin position="115"/>
        <end position="146"/>
    </location>
</feature>
<dbReference type="EMBL" id="CAIIXF020000010">
    <property type="protein sequence ID" value="CAH1795924.1"/>
    <property type="molecule type" value="Genomic_DNA"/>
</dbReference>